<gene>
    <name evidence="4" type="ORF">OSH07_01595</name>
</gene>
<evidence type="ECO:0000256" key="1">
    <source>
        <dbReference type="ARBA" id="ARBA00005564"/>
    </source>
</evidence>
<dbReference type="GO" id="GO:0017057">
    <property type="term" value="F:6-phosphogluconolactonase activity"/>
    <property type="evidence" value="ECO:0007669"/>
    <property type="project" value="TreeGrafter"/>
</dbReference>
<dbReference type="InterPro" id="IPR015943">
    <property type="entry name" value="WD40/YVTN_repeat-like_dom_sf"/>
</dbReference>
<keyword evidence="2" id="KW-0313">Glucose metabolism</keyword>
<reference evidence="4" key="1">
    <citation type="submission" date="2022-11" db="EMBL/GenBank/DDBJ databases">
        <title>Biodiversity and phylogenetic relationships of bacteria.</title>
        <authorList>
            <person name="Machado R.A.R."/>
            <person name="Bhat A."/>
            <person name="Loulou A."/>
            <person name="Kallel S."/>
        </authorList>
    </citation>
    <scope>NUCLEOTIDE SEQUENCE</scope>
    <source>
        <strain evidence="4">K-TC2</strain>
    </source>
</reference>
<dbReference type="PANTHER" id="PTHR30344">
    <property type="entry name" value="6-PHOSPHOGLUCONOLACTONASE-RELATED"/>
    <property type="match status" value="1"/>
</dbReference>
<sequence length="349" mass="37333">MSDVHLASGEALFIASRGVFELHGLTRWALKDGAWKGETLGRAEHLSALAWHPTLPVIYGTSRVGMDGSIHAWRIDGDKAETIGEKESGGAEPCHQVVDPSGRLLVFTNYTTSTLGLQRLAADGSFDGDVALVKLAGGGPELDRQDDAHPHQAFFVGETLFVIDLGDDSVREFSVDLSKPGAEALTQTRVTKLPAGCGPRHAVVLNDGRLAISGELGSNLLVGHPGAPEGAWQSVPSTTRPGPARTRHRRNYPGDIQRSADGRFVYFANRGNDTISTFDVSGATPRLVSEIDSTVFWPQHLLVQGDRLLVAGWDSSRIAVLTLEDGVPVSAATAFECAFPGWILAQQRA</sequence>
<dbReference type="Gene3D" id="2.130.10.10">
    <property type="entry name" value="YVTN repeat-like/Quinoprotein amine dehydrogenase"/>
    <property type="match status" value="1"/>
</dbReference>
<dbReference type="GO" id="GO:0006006">
    <property type="term" value="P:glucose metabolic process"/>
    <property type="evidence" value="ECO:0007669"/>
    <property type="project" value="UniProtKB-KW"/>
</dbReference>
<dbReference type="RefSeq" id="WP_266336852.1">
    <property type="nucleotide sequence ID" value="NZ_JAPKNK010000001.1"/>
</dbReference>
<evidence type="ECO:0000313" key="5">
    <source>
        <dbReference type="Proteomes" id="UP001144805"/>
    </source>
</evidence>
<dbReference type="EMBL" id="JAPKNK010000001">
    <property type="protein sequence ID" value="MCX5567880.1"/>
    <property type="molecule type" value="Genomic_DNA"/>
</dbReference>
<dbReference type="InterPro" id="IPR019405">
    <property type="entry name" value="Lactonase_7-beta_prop"/>
</dbReference>
<comment type="caution">
    <text evidence="4">The sequence shown here is derived from an EMBL/GenBank/DDBJ whole genome shotgun (WGS) entry which is preliminary data.</text>
</comment>
<dbReference type="PANTHER" id="PTHR30344:SF1">
    <property type="entry name" value="6-PHOSPHOGLUCONOLACTONASE"/>
    <property type="match status" value="1"/>
</dbReference>
<protein>
    <submittedName>
        <fullName evidence="4">Beta-propeller fold lactonase family protein</fullName>
    </submittedName>
</protein>
<dbReference type="Proteomes" id="UP001144805">
    <property type="component" value="Unassembled WGS sequence"/>
</dbReference>
<dbReference type="SUPFAM" id="SSF63825">
    <property type="entry name" value="YWTD domain"/>
    <property type="match status" value="1"/>
</dbReference>
<organism evidence="4 5">
    <name type="scientific">Kaistia nematophila</name>
    <dbReference type="NCBI Taxonomy" id="2994654"/>
    <lineage>
        <taxon>Bacteria</taxon>
        <taxon>Pseudomonadati</taxon>
        <taxon>Pseudomonadota</taxon>
        <taxon>Alphaproteobacteria</taxon>
        <taxon>Hyphomicrobiales</taxon>
        <taxon>Kaistiaceae</taxon>
        <taxon>Kaistia</taxon>
    </lineage>
</organism>
<comment type="similarity">
    <text evidence="1">Belongs to the cycloisomerase 2 family.</text>
</comment>
<proteinExistence type="inferred from homology"/>
<evidence type="ECO:0000256" key="2">
    <source>
        <dbReference type="ARBA" id="ARBA00022526"/>
    </source>
</evidence>
<name>A0A9X3E770_9HYPH</name>
<keyword evidence="2" id="KW-0119">Carbohydrate metabolism</keyword>
<keyword evidence="5" id="KW-1185">Reference proteome</keyword>
<evidence type="ECO:0000256" key="3">
    <source>
        <dbReference type="SAM" id="MobiDB-lite"/>
    </source>
</evidence>
<dbReference type="InterPro" id="IPR050282">
    <property type="entry name" value="Cycloisomerase_2"/>
</dbReference>
<accession>A0A9X3E770</accession>
<evidence type="ECO:0000313" key="4">
    <source>
        <dbReference type="EMBL" id="MCX5567880.1"/>
    </source>
</evidence>
<dbReference type="Pfam" id="PF10282">
    <property type="entry name" value="Lactonase"/>
    <property type="match status" value="1"/>
</dbReference>
<dbReference type="AlphaFoldDB" id="A0A9X3E770"/>
<feature type="region of interest" description="Disordered" evidence="3">
    <location>
        <begin position="227"/>
        <end position="253"/>
    </location>
</feature>